<evidence type="ECO:0000313" key="9">
    <source>
        <dbReference type="EMBL" id="SPY94431.1"/>
    </source>
</evidence>
<gene>
    <name evidence="9" type="primary">ipdC_1</name>
    <name evidence="9" type="ORF">NCTC10975_00772</name>
</gene>
<protein>
    <submittedName>
        <fullName evidence="9">Indole-3-pyruvate decarboxylase</fullName>
        <ecNumber evidence="9">4.1.1.-</ecNumber>
    </submittedName>
</protein>
<dbReference type="Gene3D" id="3.40.50.970">
    <property type="match status" value="1"/>
</dbReference>
<dbReference type="EC" id="4.1.1.-" evidence="9"/>
<name>A0A2X2BHL7_PROMI</name>
<dbReference type="EMBL" id="UAUE01000003">
    <property type="protein sequence ID" value="SPY94431.1"/>
    <property type="molecule type" value="Genomic_DNA"/>
</dbReference>
<reference evidence="9 10" key="1">
    <citation type="submission" date="2018-06" db="EMBL/GenBank/DDBJ databases">
        <authorList>
            <consortium name="Pathogen Informatics"/>
            <person name="Doyle S."/>
        </authorList>
    </citation>
    <scope>NUCLEOTIDE SEQUENCE [LARGE SCALE GENOMIC DNA]</scope>
    <source>
        <strain evidence="9 10">NCTC10975</strain>
    </source>
</reference>
<accession>A0A2X2BHL7</accession>
<evidence type="ECO:0000256" key="5">
    <source>
        <dbReference type="ARBA" id="ARBA00022842"/>
    </source>
</evidence>
<dbReference type="SUPFAM" id="SSF52518">
    <property type="entry name" value="Thiamin diphosphate-binding fold (THDP-binding)"/>
    <property type="match status" value="1"/>
</dbReference>
<keyword evidence="7 9" id="KW-0456">Lyase</keyword>
<evidence type="ECO:0000256" key="4">
    <source>
        <dbReference type="ARBA" id="ARBA00022793"/>
    </source>
</evidence>
<keyword evidence="4" id="KW-0210">Decarboxylase</keyword>
<keyword evidence="5" id="KW-0460">Magnesium</keyword>
<evidence type="ECO:0000256" key="6">
    <source>
        <dbReference type="ARBA" id="ARBA00023052"/>
    </source>
</evidence>
<dbReference type="GO" id="GO:0000949">
    <property type="term" value="P:aromatic amino acid family catabolic process to alcohol via Ehrlich pathway"/>
    <property type="evidence" value="ECO:0007669"/>
    <property type="project" value="TreeGrafter"/>
</dbReference>
<evidence type="ECO:0000256" key="1">
    <source>
        <dbReference type="ARBA" id="ARBA00001964"/>
    </source>
</evidence>
<comment type="cofactor">
    <cofactor evidence="1">
        <name>thiamine diphosphate</name>
        <dbReference type="ChEBI" id="CHEBI:58937"/>
    </cofactor>
</comment>
<keyword evidence="9" id="KW-0670">Pyruvate</keyword>
<dbReference type="PANTHER" id="PTHR43452">
    <property type="entry name" value="PYRUVATE DECARBOXYLASE"/>
    <property type="match status" value="1"/>
</dbReference>
<evidence type="ECO:0000256" key="7">
    <source>
        <dbReference type="ARBA" id="ARBA00023239"/>
    </source>
</evidence>
<evidence type="ECO:0000259" key="8">
    <source>
        <dbReference type="Pfam" id="PF02775"/>
    </source>
</evidence>
<dbReference type="GO" id="GO:0030976">
    <property type="term" value="F:thiamine pyrophosphate binding"/>
    <property type="evidence" value="ECO:0007669"/>
    <property type="project" value="InterPro"/>
</dbReference>
<comment type="similarity">
    <text evidence="2">Belongs to the TPP enzyme family.</text>
</comment>
<evidence type="ECO:0000313" key="10">
    <source>
        <dbReference type="Proteomes" id="UP000251485"/>
    </source>
</evidence>
<evidence type="ECO:0000256" key="2">
    <source>
        <dbReference type="ARBA" id="ARBA00007812"/>
    </source>
</evidence>
<proteinExistence type="inferred from homology"/>
<dbReference type="InterPro" id="IPR011766">
    <property type="entry name" value="TPP_enzyme_TPP-bd"/>
</dbReference>
<dbReference type="GO" id="GO:0004737">
    <property type="term" value="F:pyruvate decarboxylase activity"/>
    <property type="evidence" value="ECO:0007669"/>
    <property type="project" value="TreeGrafter"/>
</dbReference>
<dbReference type="PANTHER" id="PTHR43452:SF30">
    <property type="entry name" value="PYRUVATE DECARBOXYLASE ISOZYME 1-RELATED"/>
    <property type="match status" value="1"/>
</dbReference>
<keyword evidence="6" id="KW-0786">Thiamine pyrophosphate</keyword>
<dbReference type="GO" id="GO:0005829">
    <property type="term" value="C:cytosol"/>
    <property type="evidence" value="ECO:0007669"/>
    <property type="project" value="TreeGrafter"/>
</dbReference>
<evidence type="ECO:0000256" key="3">
    <source>
        <dbReference type="ARBA" id="ARBA00022723"/>
    </source>
</evidence>
<dbReference type="Proteomes" id="UP000251485">
    <property type="component" value="Unassembled WGS sequence"/>
</dbReference>
<keyword evidence="3" id="KW-0479">Metal-binding</keyword>
<sequence>MGLGFALLPEGAQFHNQTLWGSIGWATPAALGAALAAPEKRIILITGEGSHQLTVQEISQFVRFGLKTYYSSIK</sequence>
<organism evidence="9 10">
    <name type="scientific">Proteus mirabilis</name>
    <dbReference type="NCBI Taxonomy" id="584"/>
    <lineage>
        <taxon>Bacteria</taxon>
        <taxon>Pseudomonadati</taxon>
        <taxon>Pseudomonadota</taxon>
        <taxon>Gammaproteobacteria</taxon>
        <taxon>Enterobacterales</taxon>
        <taxon>Morganellaceae</taxon>
        <taxon>Proteus</taxon>
    </lineage>
</organism>
<dbReference type="InterPro" id="IPR029061">
    <property type="entry name" value="THDP-binding"/>
</dbReference>
<dbReference type="GO" id="GO:0046872">
    <property type="term" value="F:metal ion binding"/>
    <property type="evidence" value="ECO:0007669"/>
    <property type="project" value="UniProtKB-KW"/>
</dbReference>
<dbReference type="Pfam" id="PF02775">
    <property type="entry name" value="TPP_enzyme_C"/>
    <property type="match status" value="1"/>
</dbReference>
<dbReference type="AlphaFoldDB" id="A0A2X2BHL7"/>
<feature type="domain" description="Thiamine pyrophosphate enzyme TPP-binding" evidence="8">
    <location>
        <begin position="11"/>
        <end position="68"/>
    </location>
</feature>
<dbReference type="InterPro" id="IPR012110">
    <property type="entry name" value="PDC/IPDC-like"/>
</dbReference>